<gene>
    <name evidence="2" type="ORF">SSLN_LOCUS17909</name>
</gene>
<keyword evidence="1" id="KW-0732">Signal</keyword>
<evidence type="ECO:0000313" key="2">
    <source>
        <dbReference type="EMBL" id="VDM04295.1"/>
    </source>
</evidence>
<protein>
    <submittedName>
        <fullName evidence="4">Secreted protein</fullName>
    </submittedName>
</protein>
<feature type="signal peptide" evidence="1">
    <location>
        <begin position="1"/>
        <end position="24"/>
    </location>
</feature>
<dbReference type="AlphaFoldDB" id="A0A183TN61"/>
<keyword evidence="3" id="KW-1185">Reference proteome</keyword>
<feature type="chain" id="PRO_5043141592" evidence="1">
    <location>
        <begin position="25"/>
        <end position="170"/>
    </location>
</feature>
<evidence type="ECO:0000313" key="3">
    <source>
        <dbReference type="Proteomes" id="UP000275846"/>
    </source>
</evidence>
<reference evidence="4" key="1">
    <citation type="submission" date="2016-06" db="UniProtKB">
        <authorList>
            <consortium name="WormBaseParasite"/>
        </authorList>
    </citation>
    <scope>IDENTIFICATION</scope>
</reference>
<name>A0A183TN61_SCHSO</name>
<proteinExistence type="predicted"/>
<accession>A0A183TN61</accession>
<evidence type="ECO:0000256" key="1">
    <source>
        <dbReference type="SAM" id="SignalP"/>
    </source>
</evidence>
<dbReference type="EMBL" id="UYSU01043318">
    <property type="protein sequence ID" value="VDM04295.1"/>
    <property type="molecule type" value="Genomic_DNA"/>
</dbReference>
<dbReference type="WBParaSite" id="SSLN_0001858701-mRNA-1">
    <property type="protein sequence ID" value="SSLN_0001858701-mRNA-1"/>
    <property type="gene ID" value="SSLN_0001858701"/>
</dbReference>
<organism evidence="4">
    <name type="scientific">Schistocephalus solidus</name>
    <name type="common">Tapeworm</name>
    <dbReference type="NCBI Taxonomy" id="70667"/>
    <lineage>
        <taxon>Eukaryota</taxon>
        <taxon>Metazoa</taxon>
        <taxon>Spiralia</taxon>
        <taxon>Lophotrochozoa</taxon>
        <taxon>Platyhelminthes</taxon>
        <taxon>Cestoda</taxon>
        <taxon>Eucestoda</taxon>
        <taxon>Diphyllobothriidea</taxon>
        <taxon>Diphyllobothriidae</taxon>
        <taxon>Schistocephalus</taxon>
    </lineage>
</organism>
<sequence>MLYPNLYLLLTRVAAAKLWGAVNAGSAENHTVPVSKQEFSGDTALSKATTTAPAIGQIVASPVRGATAAAKIGNFPTLKTQRMLRRAQGSGLGGAEESSAFFDKFYSFGTLRRLCHRHAKKLAHEITRQTVSVSVMVSYCSPFFLSNAAVVLSLVLRGFVILTDSVGCMS</sequence>
<evidence type="ECO:0000313" key="4">
    <source>
        <dbReference type="WBParaSite" id="SSLN_0001858701-mRNA-1"/>
    </source>
</evidence>
<dbReference type="Proteomes" id="UP000275846">
    <property type="component" value="Unassembled WGS sequence"/>
</dbReference>
<reference evidence="2 3" key="2">
    <citation type="submission" date="2018-11" db="EMBL/GenBank/DDBJ databases">
        <authorList>
            <consortium name="Pathogen Informatics"/>
        </authorList>
    </citation>
    <scope>NUCLEOTIDE SEQUENCE [LARGE SCALE GENOMIC DNA]</scope>
    <source>
        <strain evidence="2 3">NST_G2</strain>
    </source>
</reference>